<comment type="caution">
    <text evidence="1">The sequence shown here is derived from an EMBL/GenBank/DDBJ whole genome shotgun (WGS) entry which is preliminary data.</text>
</comment>
<dbReference type="AlphaFoldDB" id="A0A7C8JBL3"/>
<protein>
    <submittedName>
        <fullName evidence="1">Uncharacterized protein</fullName>
    </submittedName>
</protein>
<gene>
    <name evidence="1" type="ORF">TWF102_008871</name>
</gene>
<dbReference type="EMBL" id="WIQW01000057">
    <property type="protein sequence ID" value="KAF3091323.1"/>
    <property type="molecule type" value="Genomic_DNA"/>
</dbReference>
<proteinExistence type="predicted"/>
<accession>A0A7C8JBL3</accession>
<dbReference type="Proteomes" id="UP000475325">
    <property type="component" value="Unassembled WGS sequence"/>
</dbReference>
<organism evidence="1 2">
    <name type="scientific">Orbilia oligospora</name>
    <name type="common">Nematode-trapping fungus</name>
    <name type="synonym">Arthrobotrys oligospora</name>
    <dbReference type="NCBI Taxonomy" id="2813651"/>
    <lineage>
        <taxon>Eukaryota</taxon>
        <taxon>Fungi</taxon>
        <taxon>Dikarya</taxon>
        <taxon>Ascomycota</taxon>
        <taxon>Pezizomycotina</taxon>
        <taxon>Orbiliomycetes</taxon>
        <taxon>Orbiliales</taxon>
        <taxon>Orbiliaceae</taxon>
        <taxon>Orbilia</taxon>
    </lineage>
</organism>
<sequence>MLHSVLNGKRYKNVAPRVSVDSINRYLDQQHSKSHSPSVTHPRAGGSIFRAIEFLSYVVSRTDSIKALLDPVMSSHFGGHLRQVDHPEVRKLSANSIVRLLKTELAPTSDLLYALVTIKQAFATSLHIKHNLDKWDMLEESPLDTYDPEDEYVMAERDAVPDPTAPTLNSLMEPLICF</sequence>
<evidence type="ECO:0000313" key="2">
    <source>
        <dbReference type="Proteomes" id="UP000475325"/>
    </source>
</evidence>
<reference evidence="1 2" key="1">
    <citation type="submission" date="2019-06" db="EMBL/GenBank/DDBJ databases">
        <authorList>
            <person name="Palmer J.M."/>
        </authorList>
    </citation>
    <scope>NUCLEOTIDE SEQUENCE [LARGE SCALE GENOMIC DNA]</scope>
    <source>
        <strain evidence="1 2">TWF102</strain>
    </source>
</reference>
<name>A0A7C8JBL3_ORBOL</name>
<evidence type="ECO:0000313" key="1">
    <source>
        <dbReference type="EMBL" id="KAF3091323.1"/>
    </source>
</evidence>